<gene>
    <name evidence="2" type="ORF">GPM918_LOCUS29510</name>
    <name evidence="1" type="ORF">OVA965_LOCUS13420</name>
    <name evidence="4" type="ORF">SRO942_LOCUS30093</name>
    <name evidence="3" type="ORF">TMI583_LOCUS13420</name>
</gene>
<comment type="caution">
    <text evidence="2">The sequence shown here is derived from an EMBL/GenBank/DDBJ whole genome shotgun (WGS) entry which is preliminary data.</text>
</comment>
<sequence length="151" mass="17079">MSVIFAHNSKETGEAVMNSLPTTGHEKALFSTSTNECYILTIIISWANEPTVKKITPQIGYLKVGIDDDEDDEENTGVGRVNFIAKVGQVNTNIGKFEVTFNVTDETQGSFKLCNNWVFSDIAIQEVKSPVFYRENVRYNEERCRYVLLEL</sequence>
<name>A0A815F6E4_9BILA</name>
<dbReference type="EMBL" id="CAJNOQ010013440">
    <property type="protein sequence ID" value="CAF1321796.1"/>
    <property type="molecule type" value="Genomic_DNA"/>
</dbReference>
<evidence type="ECO:0000313" key="3">
    <source>
        <dbReference type="EMBL" id="CAF3748366.1"/>
    </source>
</evidence>
<dbReference type="EMBL" id="CAJOBA010005589">
    <property type="protein sequence ID" value="CAF3748366.1"/>
    <property type="molecule type" value="Genomic_DNA"/>
</dbReference>
<evidence type="ECO:0000313" key="4">
    <source>
        <dbReference type="EMBL" id="CAF4168177.1"/>
    </source>
</evidence>
<evidence type="ECO:0000313" key="1">
    <source>
        <dbReference type="EMBL" id="CAF0977753.1"/>
    </source>
</evidence>
<dbReference type="AlphaFoldDB" id="A0A815F6E4"/>
<keyword evidence="5" id="KW-1185">Reference proteome</keyword>
<evidence type="ECO:0000313" key="2">
    <source>
        <dbReference type="EMBL" id="CAF1321796.1"/>
    </source>
</evidence>
<dbReference type="EMBL" id="CAJOBC010048060">
    <property type="protein sequence ID" value="CAF4168177.1"/>
    <property type="molecule type" value="Genomic_DNA"/>
</dbReference>
<reference evidence="2" key="1">
    <citation type="submission" date="2021-02" db="EMBL/GenBank/DDBJ databases">
        <authorList>
            <person name="Nowell W R."/>
        </authorList>
    </citation>
    <scope>NUCLEOTIDE SEQUENCE</scope>
</reference>
<dbReference type="Proteomes" id="UP000677228">
    <property type="component" value="Unassembled WGS sequence"/>
</dbReference>
<organism evidence="2 5">
    <name type="scientific">Didymodactylos carnosus</name>
    <dbReference type="NCBI Taxonomy" id="1234261"/>
    <lineage>
        <taxon>Eukaryota</taxon>
        <taxon>Metazoa</taxon>
        <taxon>Spiralia</taxon>
        <taxon>Gnathifera</taxon>
        <taxon>Rotifera</taxon>
        <taxon>Eurotatoria</taxon>
        <taxon>Bdelloidea</taxon>
        <taxon>Philodinida</taxon>
        <taxon>Philodinidae</taxon>
        <taxon>Didymodactylos</taxon>
    </lineage>
</organism>
<dbReference type="Proteomes" id="UP000682733">
    <property type="component" value="Unassembled WGS sequence"/>
</dbReference>
<evidence type="ECO:0000313" key="5">
    <source>
        <dbReference type="Proteomes" id="UP000663829"/>
    </source>
</evidence>
<dbReference type="EMBL" id="CAJNOK010005585">
    <property type="protein sequence ID" value="CAF0977753.1"/>
    <property type="molecule type" value="Genomic_DNA"/>
</dbReference>
<proteinExistence type="predicted"/>
<dbReference type="Proteomes" id="UP000663829">
    <property type="component" value="Unassembled WGS sequence"/>
</dbReference>
<protein>
    <submittedName>
        <fullName evidence="2">Uncharacterized protein</fullName>
    </submittedName>
</protein>
<dbReference type="Proteomes" id="UP000681722">
    <property type="component" value="Unassembled WGS sequence"/>
</dbReference>
<accession>A0A815F6E4</accession>